<dbReference type="EMBL" id="BMKE01000006">
    <property type="protein sequence ID" value="GGB38600.1"/>
    <property type="molecule type" value="Genomic_DNA"/>
</dbReference>
<dbReference type="RefSeq" id="WP_188628983.1">
    <property type="nucleotide sequence ID" value="NZ_BMKE01000006.1"/>
</dbReference>
<gene>
    <name evidence="3" type="ORF">GCM10011502_09770</name>
</gene>
<organism evidence="3 4">
    <name type="scientific">Oceanisphaera marina</name>
    <dbReference type="NCBI Taxonomy" id="2017550"/>
    <lineage>
        <taxon>Bacteria</taxon>
        <taxon>Pseudomonadati</taxon>
        <taxon>Pseudomonadota</taxon>
        <taxon>Gammaproteobacteria</taxon>
        <taxon>Aeromonadales</taxon>
        <taxon>Aeromonadaceae</taxon>
        <taxon>Oceanisphaera</taxon>
    </lineage>
</organism>
<dbReference type="SUPFAM" id="SSF63380">
    <property type="entry name" value="Riboflavin synthase domain-like"/>
    <property type="match status" value="1"/>
</dbReference>
<protein>
    <submittedName>
        <fullName evidence="3">Siderophore-interacting protein</fullName>
    </submittedName>
</protein>
<evidence type="ECO:0000313" key="4">
    <source>
        <dbReference type="Proteomes" id="UP000646152"/>
    </source>
</evidence>
<dbReference type="Gene3D" id="3.40.50.80">
    <property type="entry name" value="Nucleotide-binding domain of ferredoxin-NADP reductase (FNR) module"/>
    <property type="match status" value="1"/>
</dbReference>
<dbReference type="Proteomes" id="UP000646152">
    <property type="component" value="Unassembled WGS sequence"/>
</dbReference>
<dbReference type="InterPro" id="IPR007037">
    <property type="entry name" value="SIP_rossman_dom"/>
</dbReference>
<proteinExistence type="inferred from homology"/>
<evidence type="ECO:0000313" key="3">
    <source>
        <dbReference type="EMBL" id="GGB38600.1"/>
    </source>
</evidence>
<dbReference type="CDD" id="cd06193">
    <property type="entry name" value="siderophore_interacting"/>
    <property type="match status" value="1"/>
</dbReference>
<dbReference type="PROSITE" id="PS51384">
    <property type="entry name" value="FAD_FR"/>
    <property type="match status" value="1"/>
</dbReference>
<feature type="domain" description="FAD-binding FR-type" evidence="2">
    <location>
        <begin position="5"/>
        <end position="131"/>
    </location>
</feature>
<dbReference type="InterPro" id="IPR017938">
    <property type="entry name" value="Riboflavin_synthase-like_b-brl"/>
</dbReference>
<sequence>MKKNKQAQSLTVSASYSITPNMQRIEFTVDDIANFPEHCAGQYIKLMFTPWGATDLALLSGEEKPVLRTYTISDFNPVTRQLIVDFVKHQLLAKDTLISTARGGHGHYFAQHACVGDRISMIGPNATKPIDLAADWFLFAADMTSLPALSNLINALPEHAKGHVVVEVLSEEDLPSLTLPKGMSVHLSIKDKAPSLAAQVENLPWLKGIPFVWCACEFSAMKAVRRYVADHHDVAHTNCYFSSYWKQGITEDGHKILKREDSEAFNK</sequence>
<dbReference type="InterPro" id="IPR017927">
    <property type="entry name" value="FAD-bd_FR_type"/>
</dbReference>
<dbReference type="InterPro" id="IPR039374">
    <property type="entry name" value="SIP_fam"/>
</dbReference>
<dbReference type="PANTHER" id="PTHR30157">
    <property type="entry name" value="FERRIC REDUCTASE, NADPH-DEPENDENT"/>
    <property type="match status" value="1"/>
</dbReference>
<dbReference type="Gene3D" id="2.40.30.10">
    <property type="entry name" value="Translation factors"/>
    <property type="match status" value="1"/>
</dbReference>
<keyword evidence="4" id="KW-1185">Reference proteome</keyword>
<evidence type="ECO:0000259" key="2">
    <source>
        <dbReference type="PROSITE" id="PS51384"/>
    </source>
</evidence>
<comment type="similarity">
    <text evidence="1">Belongs to the SIP oxidoreductase family.</text>
</comment>
<dbReference type="Pfam" id="PF08021">
    <property type="entry name" value="FAD_binding_9"/>
    <property type="match status" value="1"/>
</dbReference>
<dbReference type="InterPro" id="IPR013113">
    <property type="entry name" value="SIP_FAD-bd"/>
</dbReference>
<dbReference type="PANTHER" id="PTHR30157:SF0">
    <property type="entry name" value="NADPH-DEPENDENT FERRIC-CHELATE REDUCTASE"/>
    <property type="match status" value="1"/>
</dbReference>
<accession>A0ABQ1IFY0</accession>
<evidence type="ECO:0000256" key="1">
    <source>
        <dbReference type="ARBA" id="ARBA00035644"/>
    </source>
</evidence>
<dbReference type="Pfam" id="PF04954">
    <property type="entry name" value="SIP"/>
    <property type="match status" value="1"/>
</dbReference>
<reference evidence="4" key="1">
    <citation type="journal article" date="2019" name="Int. J. Syst. Evol. Microbiol.">
        <title>The Global Catalogue of Microorganisms (GCM) 10K type strain sequencing project: providing services to taxonomists for standard genome sequencing and annotation.</title>
        <authorList>
            <consortium name="The Broad Institute Genomics Platform"/>
            <consortium name="The Broad Institute Genome Sequencing Center for Infectious Disease"/>
            <person name="Wu L."/>
            <person name="Ma J."/>
        </authorList>
    </citation>
    <scope>NUCLEOTIDE SEQUENCE [LARGE SCALE GENOMIC DNA]</scope>
    <source>
        <strain evidence="4">CGMCC 1.15923</strain>
    </source>
</reference>
<comment type="caution">
    <text evidence="3">The sequence shown here is derived from an EMBL/GenBank/DDBJ whole genome shotgun (WGS) entry which is preliminary data.</text>
</comment>
<dbReference type="InterPro" id="IPR039261">
    <property type="entry name" value="FNR_nucleotide-bd"/>
</dbReference>
<name>A0ABQ1IFY0_9GAMM</name>